<evidence type="ECO:0000313" key="5">
    <source>
        <dbReference type="EMBL" id="GBN18482.1"/>
    </source>
</evidence>
<sequence length="561" mass="64207">MDETNPIGLFLVTSGSKGDRLLFRYPFCSEIIKDIDNKRSKKCPYALLNDNKDDLYIFQEENLESSECSLSGFDDKLLSTLFAVKPELCGQKFELKIENVRFIGHPTYLRHISTREKTTITMFHVVFALRADASYSIVDCYHDLCHRFSIAIRHEEVRCNYLTSQVKLMQSAHDEIAALPEGHNESPFNLILLRSEMAVQLKMTFDDLKSSGIVRSKINNWIELSFCLPMKVHRLQDEKLLVEPEDINACLKDLRPYHGLLLLADAGELLSSLPEDSSPALIRLISVTSPLKNLQQLAADADIILSHVFQLVSHLLYWGKATIIYPLCDNNVYVISPYAPTNTYSTLETKFSEQFPNTSLLAILSQFSLPISLSELDNPMSSSYQQAQRVQMVIWMLQHRLLTQLHTYVYLIPSERASSSSIQNEELIEDTTRTAKMMESSDLSSSYQSEESLPSPSHSKASSLSDEEDLSLREQDSIRQANLTPLERDSILRDASHNSKDDLKNFIRFCPYFRGRHHLEEIMYCENIRRSHLLSLLDKFRNILITCQFEDTAVVALNKRL</sequence>
<keyword evidence="2" id="KW-0458">Lysosome</keyword>
<evidence type="ECO:0000313" key="6">
    <source>
        <dbReference type="Proteomes" id="UP000499080"/>
    </source>
</evidence>
<dbReference type="OrthoDB" id="18648at2759"/>
<feature type="compositionally biased region" description="Low complexity" evidence="3">
    <location>
        <begin position="440"/>
        <end position="464"/>
    </location>
</feature>
<comment type="function">
    <text evidence="2">As a component of the GATOR1 complex functions as an inhibitor of the amino acid-sensing branch of the TORC1 pathway.</text>
</comment>
<evidence type="ECO:0000256" key="1">
    <source>
        <dbReference type="ARBA" id="ARBA00010546"/>
    </source>
</evidence>
<protein>
    <recommendedName>
        <fullName evidence="2">GATOR complex protein NPRL3</fullName>
    </recommendedName>
    <alternativeName>
        <fullName evidence="2">Nitrogen permease regulator 3-like protein</fullName>
    </alternativeName>
</protein>
<accession>A0A4Y2LVC5</accession>
<comment type="caution">
    <text evidence="5">The sequence shown here is derived from an EMBL/GenBank/DDBJ whole genome shotgun (WGS) entry which is preliminary data.</text>
</comment>
<comment type="similarity">
    <text evidence="1 2">Belongs to the NPR3 family.</text>
</comment>
<comment type="subcellular location">
    <subcellularLocation>
        <location evidence="2">Lysosome</location>
    </subcellularLocation>
</comment>
<dbReference type="EMBL" id="BGPR01006382">
    <property type="protein sequence ID" value="GBN18482.1"/>
    <property type="molecule type" value="Genomic_DNA"/>
</dbReference>
<evidence type="ECO:0000256" key="2">
    <source>
        <dbReference type="RuleBase" id="RU368069"/>
    </source>
</evidence>
<dbReference type="Proteomes" id="UP000499080">
    <property type="component" value="Unassembled WGS sequence"/>
</dbReference>
<feature type="region of interest" description="Disordered" evidence="3">
    <location>
        <begin position="438"/>
        <end position="474"/>
    </location>
</feature>
<dbReference type="Pfam" id="PF24064">
    <property type="entry name" value="HTH_NPRL3"/>
    <property type="match status" value="1"/>
</dbReference>
<evidence type="ECO:0000259" key="4">
    <source>
        <dbReference type="Pfam" id="PF24064"/>
    </source>
</evidence>
<name>A0A4Y2LVC5_ARAVE</name>
<dbReference type="AlphaFoldDB" id="A0A4Y2LVC5"/>
<gene>
    <name evidence="5" type="primary">NPRL3_1</name>
    <name evidence="5" type="ORF">AVEN_235811_1</name>
</gene>
<evidence type="ECO:0000256" key="3">
    <source>
        <dbReference type="SAM" id="MobiDB-lite"/>
    </source>
</evidence>
<dbReference type="GO" id="GO:1990130">
    <property type="term" value="C:GATOR1 complex"/>
    <property type="evidence" value="ECO:0007669"/>
    <property type="project" value="UniProtKB-UniRule"/>
</dbReference>
<dbReference type="PANTHER" id="PTHR13153">
    <property type="entry name" value="CGTHBA PROTEIN -14 GENE PROTEIN"/>
    <property type="match status" value="1"/>
</dbReference>
<keyword evidence="6" id="KW-1185">Reference proteome</keyword>
<feature type="domain" description="GATOR1 complex protein NPRL3 C-terminal HTH" evidence="4">
    <location>
        <begin position="484"/>
        <end position="545"/>
    </location>
</feature>
<dbReference type="Pfam" id="PF03666">
    <property type="entry name" value="NPR3"/>
    <property type="match status" value="1"/>
</dbReference>
<dbReference type="GO" id="GO:0034198">
    <property type="term" value="P:cellular response to amino acid starvation"/>
    <property type="evidence" value="ECO:0007669"/>
    <property type="project" value="UniProtKB-UniRule"/>
</dbReference>
<dbReference type="PANTHER" id="PTHR13153:SF5">
    <property type="entry name" value="GATOR COMPLEX PROTEIN NPRL3"/>
    <property type="match status" value="1"/>
</dbReference>
<proteinExistence type="inferred from homology"/>
<dbReference type="InterPro" id="IPR056603">
    <property type="entry name" value="HTH_NPRL3"/>
</dbReference>
<reference evidence="5 6" key="1">
    <citation type="journal article" date="2019" name="Sci. Rep.">
        <title>Orb-weaving spider Araneus ventricosus genome elucidates the spidroin gene catalogue.</title>
        <authorList>
            <person name="Kono N."/>
            <person name="Nakamura H."/>
            <person name="Ohtoshi R."/>
            <person name="Moran D.A.P."/>
            <person name="Shinohara A."/>
            <person name="Yoshida Y."/>
            <person name="Fujiwara M."/>
            <person name="Mori M."/>
            <person name="Tomita M."/>
            <person name="Arakawa K."/>
        </authorList>
    </citation>
    <scope>NUCLEOTIDE SEQUENCE [LARGE SCALE GENOMIC DNA]</scope>
</reference>
<dbReference type="InterPro" id="IPR005365">
    <property type="entry name" value="Npr3"/>
</dbReference>
<dbReference type="GO" id="GO:1904262">
    <property type="term" value="P:negative regulation of TORC1 signaling"/>
    <property type="evidence" value="ECO:0007669"/>
    <property type="project" value="TreeGrafter"/>
</dbReference>
<dbReference type="GO" id="GO:0038202">
    <property type="term" value="P:TORC1 signaling"/>
    <property type="evidence" value="ECO:0007669"/>
    <property type="project" value="TreeGrafter"/>
</dbReference>
<organism evidence="5 6">
    <name type="scientific">Araneus ventricosus</name>
    <name type="common">Orbweaver spider</name>
    <name type="synonym">Epeira ventricosa</name>
    <dbReference type="NCBI Taxonomy" id="182803"/>
    <lineage>
        <taxon>Eukaryota</taxon>
        <taxon>Metazoa</taxon>
        <taxon>Ecdysozoa</taxon>
        <taxon>Arthropoda</taxon>
        <taxon>Chelicerata</taxon>
        <taxon>Arachnida</taxon>
        <taxon>Araneae</taxon>
        <taxon>Araneomorphae</taxon>
        <taxon>Entelegynae</taxon>
        <taxon>Araneoidea</taxon>
        <taxon>Araneidae</taxon>
        <taxon>Araneus</taxon>
    </lineage>
</organism>
<dbReference type="GO" id="GO:0005764">
    <property type="term" value="C:lysosome"/>
    <property type="evidence" value="ECO:0007669"/>
    <property type="project" value="UniProtKB-SubCell"/>
</dbReference>
<keyword evidence="2" id="KW-0732">Signal</keyword>
<dbReference type="GO" id="GO:0010508">
    <property type="term" value="P:positive regulation of autophagy"/>
    <property type="evidence" value="ECO:0007669"/>
    <property type="project" value="TreeGrafter"/>
</dbReference>